<comment type="caution">
    <text evidence="1">The sequence shown here is derived from an EMBL/GenBank/DDBJ whole genome shotgun (WGS) entry which is preliminary data.</text>
</comment>
<accession>A0A2T9Z4Z7</accession>
<evidence type="ECO:0000313" key="2">
    <source>
        <dbReference type="Proteomes" id="UP000245699"/>
    </source>
</evidence>
<dbReference type="EMBL" id="MBFT01000026">
    <property type="protein sequence ID" value="PVU99616.1"/>
    <property type="molecule type" value="Genomic_DNA"/>
</dbReference>
<dbReference type="AlphaFoldDB" id="A0A2T9Z4Z7"/>
<proteinExistence type="predicted"/>
<evidence type="ECO:0000313" key="1">
    <source>
        <dbReference type="EMBL" id="PVU99616.1"/>
    </source>
</evidence>
<reference evidence="1 2" key="1">
    <citation type="journal article" date="2018" name="MBio">
        <title>Comparative Genomics Reveals the Core Gene Toolbox for the Fungus-Insect Symbiosis.</title>
        <authorList>
            <person name="Wang Y."/>
            <person name="Stata M."/>
            <person name="Wang W."/>
            <person name="Stajich J.E."/>
            <person name="White M.M."/>
            <person name="Moncalvo J.M."/>
        </authorList>
    </citation>
    <scope>NUCLEOTIDE SEQUENCE [LARGE SCALE GENOMIC DNA]</scope>
    <source>
        <strain evidence="1 2">AUS-77-4</strain>
    </source>
</reference>
<organism evidence="1 2">
    <name type="scientific">Furculomyces boomerangus</name>
    <dbReference type="NCBI Taxonomy" id="61424"/>
    <lineage>
        <taxon>Eukaryota</taxon>
        <taxon>Fungi</taxon>
        <taxon>Fungi incertae sedis</taxon>
        <taxon>Zoopagomycota</taxon>
        <taxon>Kickxellomycotina</taxon>
        <taxon>Harpellomycetes</taxon>
        <taxon>Harpellales</taxon>
        <taxon>Harpellaceae</taxon>
        <taxon>Furculomyces</taxon>
    </lineage>
</organism>
<gene>
    <name evidence="1" type="ORF">BB559_000533</name>
</gene>
<sequence>MDKNKDDKTLDDYIETLKSDEKSKYGSDSKEEIKETIYMENTVSITPRMPKVEANKIADQECAEVHYKFLKCLQNPPTWKQKFLLCSDLKQEYYECRKKQLALLGHQP</sequence>
<name>A0A2T9Z4Z7_9FUNG</name>
<protein>
    <recommendedName>
        <fullName evidence="3">CHCH domain-containing protein</fullName>
    </recommendedName>
</protein>
<dbReference type="PROSITE" id="PS51808">
    <property type="entry name" value="CHCH"/>
    <property type="match status" value="1"/>
</dbReference>
<keyword evidence="2" id="KW-1185">Reference proteome</keyword>
<dbReference type="Proteomes" id="UP000245699">
    <property type="component" value="Unassembled WGS sequence"/>
</dbReference>
<evidence type="ECO:0008006" key="3">
    <source>
        <dbReference type="Google" id="ProtNLM"/>
    </source>
</evidence>